<comment type="caution">
    <text evidence="1">The sequence shown here is derived from an EMBL/GenBank/DDBJ whole genome shotgun (WGS) entry which is preliminary data.</text>
</comment>
<accession>A0A0W0G712</accession>
<organism evidence="1 2">
    <name type="scientific">Moniliophthora roreri</name>
    <name type="common">Frosty pod rot fungus</name>
    <name type="synonym">Monilia roreri</name>
    <dbReference type="NCBI Taxonomy" id="221103"/>
    <lineage>
        <taxon>Eukaryota</taxon>
        <taxon>Fungi</taxon>
        <taxon>Dikarya</taxon>
        <taxon>Basidiomycota</taxon>
        <taxon>Agaricomycotina</taxon>
        <taxon>Agaricomycetes</taxon>
        <taxon>Agaricomycetidae</taxon>
        <taxon>Agaricales</taxon>
        <taxon>Marasmiineae</taxon>
        <taxon>Marasmiaceae</taxon>
        <taxon>Moniliophthora</taxon>
    </lineage>
</organism>
<name>A0A0W0G712_MONRR</name>
<dbReference type="AlphaFoldDB" id="A0A0W0G712"/>
<evidence type="ECO:0000313" key="2">
    <source>
        <dbReference type="Proteomes" id="UP000054988"/>
    </source>
</evidence>
<dbReference type="eggNOG" id="ENOG502T8K2">
    <property type="taxonomic scope" value="Eukaryota"/>
</dbReference>
<evidence type="ECO:0000313" key="1">
    <source>
        <dbReference type="EMBL" id="KTB44358.1"/>
    </source>
</evidence>
<proteinExistence type="predicted"/>
<protein>
    <submittedName>
        <fullName evidence="1">Uncharacterized protein</fullName>
    </submittedName>
</protein>
<sequence>MELVRNRLKHGTNRYWADIDQTLQDFVYNTSNGHIGAIISLLSMANTARRTVPANERAEVVLYDHFFSYFHSERMFLEGIKYSGGAFPRGLPSNKELSSLSAAEIELFHEVIACECDGTSVRITSDNDSREEATIQLKNKGWLYACETPDYTDDLVLKPASPIHLS</sequence>
<gene>
    <name evidence="1" type="ORF">WG66_3063</name>
</gene>
<reference evidence="1 2" key="1">
    <citation type="submission" date="2015-12" db="EMBL/GenBank/DDBJ databases">
        <title>Draft genome sequence of Moniliophthora roreri, the causal agent of frosty pod rot of cacao.</title>
        <authorList>
            <person name="Aime M.C."/>
            <person name="Diaz-Valderrama J.R."/>
            <person name="Kijpornyongpan T."/>
            <person name="Phillips-Mora W."/>
        </authorList>
    </citation>
    <scope>NUCLEOTIDE SEQUENCE [LARGE SCALE GENOMIC DNA]</scope>
    <source>
        <strain evidence="1 2">MCA 2952</strain>
    </source>
</reference>
<dbReference type="Proteomes" id="UP000054988">
    <property type="component" value="Unassembled WGS sequence"/>
</dbReference>
<dbReference type="EMBL" id="LATX01000948">
    <property type="protein sequence ID" value="KTB44358.1"/>
    <property type="molecule type" value="Genomic_DNA"/>
</dbReference>